<dbReference type="InterPro" id="IPR010023">
    <property type="entry name" value="KdsC_fam"/>
</dbReference>
<dbReference type="SFLD" id="SFLDG01136">
    <property type="entry name" value="C1.6:_Phosphoserine_Phosphatas"/>
    <property type="match status" value="1"/>
</dbReference>
<dbReference type="PANTHER" id="PTHR21485">
    <property type="entry name" value="HAD SUPERFAMILY MEMBERS CMAS AND KDSC"/>
    <property type="match status" value="1"/>
</dbReference>
<evidence type="ECO:0000256" key="2">
    <source>
        <dbReference type="ARBA" id="ARBA00005893"/>
    </source>
</evidence>
<dbReference type="Proteomes" id="UP001057474">
    <property type="component" value="Chromosome"/>
</dbReference>
<name>A0ABY4Y6M3_9GAMM</name>
<evidence type="ECO:0000313" key="8">
    <source>
        <dbReference type="EMBL" id="USQ13210.1"/>
    </source>
</evidence>
<gene>
    <name evidence="8" type="ORF">J2N86_10995</name>
</gene>
<proteinExistence type="inferred from homology"/>
<organism evidence="8 9">
    <name type="scientific">Legionella lytica</name>
    <dbReference type="NCBI Taxonomy" id="96232"/>
    <lineage>
        <taxon>Bacteria</taxon>
        <taxon>Pseudomonadati</taxon>
        <taxon>Pseudomonadota</taxon>
        <taxon>Gammaproteobacteria</taxon>
        <taxon>Legionellales</taxon>
        <taxon>Legionellaceae</taxon>
        <taxon>Legionella</taxon>
    </lineage>
</organism>
<evidence type="ECO:0000256" key="1">
    <source>
        <dbReference type="ARBA" id="ARBA00001946"/>
    </source>
</evidence>
<dbReference type="SFLD" id="SFLDS00003">
    <property type="entry name" value="Haloacid_Dehalogenase"/>
    <property type="match status" value="1"/>
</dbReference>
<dbReference type="RefSeq" id="WP_252579512.1">
    <property type="nucleotide sequence ID" value="NZ_CP071527.1"/>
</dbReference>
<comment type="function">
    <text evidence="7">Catalyzes the hydrolysis of 3-deoxy-D-manno-octulosonate 8-phosphate (KDO 8-P) to 3-deoxy-D-manno-octulosonate (KDO) and inorganic phosphate.</text>
</comment>
<dbReference type="InterPro" id="IPR036412">
    <property type="entry name" value="HAD-like_sf"/>
</dbReference>
<reference evidence="8" key="1">
    <citation type="submission" date="2021-03" db="EMBL/GenBank/DDBJ databases">
        <title>Legionella lytica PCM 2298.</title>
        <authorList>
            <person name="Koper P."/>
        </authorList>
    </citation>
    <scope>NUCLEOTIDE SEQUENCE</scope>
    <source>
        <strain evidence="8">PCM 2298</strain>
    </source>
</reference>
<evidence type="ECO:0000256" key="6">
    <source>
        <dbReference type="ARBA" id="ARBA00022842"/>
    </source>
</evidence>
<dbReference type="EC" id="3.1.3.45" evidence="7"/>
<dbReference type="Pfam" id="PF08282">
    <property type="entry name" value="Hydrolase_3"/>
    <property type="match status" value="1"/>
</dbReference>
<dbReference type="Gene3D" id="3.40.50.1000">
    <property type="entry name" value="HAD superfamily/HAD-like"/>
    <property type="match status" value="1"/>
</dbReference>
<dbReference type="EMBL" id="CP071527">
    <property type="protein sequence ID" value="USQ13210.1"/>
    <property type="molecule type" value="Genomic_DNA"/>
</dbReference>
<comment type="cofactor">
    <cofactor evidence="1 7">
        <name>Mg(2+)</name>
        <dbReference type="ChEBI" id="CHEBI:18420"/>
    </cofactor>
</comment>
<comment type="similarity">
    <text evidence="2 7">Belongs to the KdsC family.</text>
</comment>
<keyword evidence="7" id="KW-0448">Lipopolysaccharide biosynthesis</keyword>
<evidence type="ECO:0000256" key="7">
    <source>
        <dbReference type="PIRNR" id="PIRNR006118"/>
    </source>
</evidence>
<dbReference type="NCBIfam" id="TIGR01670">
    <property type="entry name" value="KdsC-phosphatas"/>
    <property type="match status" value="1"/>
</dbReference>
<dbReference type="CDD" id="cd01630">
    <property type="entry name" value="HAD_KDO-like"/>
    <property type="match status" value="1"/>
</dbReference>
<dbReference type="InterPro" id="IPR006549">
    <property type="entry name" value="HAD-SF_hydro_IIIA"/>
</dbReference>
<comment type="catalytic activity">
    <reaction evidence="7">
        <text>3-deoxy-alpha-D-manno-2-octulosonate-8-phosphate + H2O = 3-deoxy-alpha-D-manno-oct-2-ulosonate + phosphate</text>
        <dbReference type="Rhea" id="RHEA:11500"/>
        <dbReference type="ChEBI" id="CHEBI:15377"/>
        <dbReference type="ChEBI" id="CHEBI:43474"/>
        <dbReference type="ChEBI" id="CHEBI:85985"/>
        <dbReference type="ChEBI" id="CHEBI:85986"/>
        <dbReference type="EC" id="3.1.3.45"/>
    </reaction>
</comment>
<keyword evidence="4 7" id="KW-0479">Metal-binding</keyword>
<dbReference type="NCBIfam" id="TIGR01662">
    <property type="entry name" value="HAD-SF-IIIA"/>
    <property type="match status" value="1"/>
</dbReference>
<sequence>MNKLIEKAQQIKCLICDMDGVLTDGLLYIDNHFNELKTFHIHDGVGLKLLMTVGIDVAVITGSRNAVVDHRMQQLGIKHYYKDQLNKQDTYEQLKKTLNLEDKQFAYIGDDLPDMPLIQKVGLGVAVANAVPAVKEIAVWQTEHPGGRGAVRELCDLILNAQNKMDLAIKGYLK</sequence>
<dbReference type="InterPro" id="IPR050793">
    <property type="entry name" value="CMP-NeuNAc_synthase"/>
</dbReference>
<evidence type="ECO:0000256" key="4">
    <source>
        <dbReference type="ARBA" id="ARBA00022723"/>
    </source>
</evidence>
<dbReference type="GO" id="GO:0016787">
    <property type="term" value="F:hydrolase activity"/>
    <property type="evidence" value="ECO:0007669"/>
    <property type="project" value="UniProtKB-KW"/>
</dbReference>
<keyword evidence="9" id="KW-1185">Reference proteome</keyword>
<accession>A0ABY4Y6M3</accession>
<protein>
    <recommendedName>
        <fullName evidence="7">3-deoxy-D-manno-octulosonate 8-phosphate phosphatase KdsC</fullName>
        <ecNumber evidence="7">3.1.3.45</ecNumber>
    </recommendedName>
    <alternativeName>
        <fullName evidence="7">KDO 8-P phosphatase</fullName>
    </alternativeName>
</protein>
<dbReference type="PANTHER" id="PTHR21485:SF3">
    <property type="entry name" value="N-ACYLNEURAMINATE CYTIDYLYLTRANSFERASE"/>
    <property type="match status" value="1"/>
</dbReference>
<evidence type="ECO:0000256" key="5">
    <source>
        <dbReference type="ARBA" id="ARBA00022801"/>
    </source>
</evidence>
<evidence type="ECO:0000313" key="9">
    <source>
        <dbReference type="Proteomes" id="UP001057474"/>
    </source>
</evidence>
<evidence type="ECO:0000256" key="3">
    <source>
        <dbReference type="ARBA" id="ARBA00011881"/>
    </source>
</evidence>
<dbReference type="SFLD" id="SFLDG01138">
    <property type="entry name" value="C1.6.2:_Deoxy-d-mannose-octulo"/>
    <property type="match status" value="1"/>
</dbReference>
<dbReference type="InterPro" id="IPR023214">
    <property type="entry name" value="HAD_sf"/>
</dbReference>
<comment type="subunit">
    <text evidence="3 7">Homotetramer.</text>
</comment>
<keyword evidence="5 7" id="KW-0378">Hydrolase</keyword>
<dbReference type="PIRSF" id="PIRSF006118">
    <property type="entry name" value="KDO8-P_Ptase"/>
    <property type="match status" value="1"/>
</dbReference>
<keyword evidence="6 7" id="KW-0460">Magnesium</keyword>
<dbReference type="SUPFAM" id="SSF56784">
    <property type="entry name" value="HAD-like"/>
    <property type="match status" value="1"/>
</dbReference>